<gene>
    <name evidence="10" type="ORF">N0V87_002762</name>
</gene>
<dbReference type="InterPro" id="IPR039113">
    <property type="entry name" value="ATG29"/>
</dbReference>
<dbReference type="GO" id="GO:0015031">
    <property type="term" value="P:protein transport"/>
    <property type="evidence" value="ECO:0007669"/>
    <property type="project" value="UniProtKB-KW"/>
</dbReference>
<feature type="region of interest" description="Disordered" evidence="8">
    <location>
        <begin position="110"/>
        <end position="178"/>
    </location>
</feature>
<evidence type="ECO:0000256" key="3">
    <source>
        <dbReference type="ARBA" id="ARBA00013784"/>
    </source>
</evidence>
<evidence type="ECO:0000256" key="4">
    <source>
        <dbReference type="ARBA" id="ARBA00022448"/>
    </source>
</evidence>
<evidence type="ECO:0000256" key="8">
    <source>
        <dbReference type="SAM" id="MobiDB-lite"/>
    </source>
</evidence>
<keyword evidence="4" id="KW-0813">Transport</keyword>
<feature type="compositionally biased region" description="Low complexity" evidence="8">
    <location>
        <begin position="113"/>
        <end position="130"/>
    </location>
</feature>
<dbReference type="InterPro" id="IPR039362">
    <property type="entry name" value="ATG29_sf"/>
</dbReference>
<dbReference type="OrthoDB" id="21072at2759"/>
<feature type="domain" description="Atg29 N-terminal" evidence="9">
    <location>
        <begin position="6"/>
        <end position="59"/>
    </location>
</feature>
<dbReference type="InterPro" id="IPR040666">
    <property type="entry name" value="Atg29_N"/>
</dbReference>
<dbReference type="PANTHER" id="PTHR40012">
    <property type="entry name" value="AUTOPHAGY-RELATED PROTEIN 29"/>
    <property type="match status" value="1"/>
</dbReference>
<sequence>MSSTQFTALIRLPFPRGSFVDPPQAQWDAEKDRQLWKVISKSSKTSDLNWVELASKFQVPPTFLLQQAAWLYERHFEHVRNQMKKVSGSNITAAASGGGSTLTPAGGVAMQRAETASSMTSSASVSDAPSGPQAATKSPVSPNFNHRAAMANLGSPRAQALRRKEGSEGTPSMGSSFSDIDAIRVEDADSTAPTLTLHYTLSSNSLDTVAIAASIYSLSNHPGRARTVLDEPGTVEVTPCSPSFLTAFWSAAASLLDYFADFHATDTPVMQSVWYHLLDTWQATAANTLALYKQDHEFRFSHEAQEFKTDYEETLSLFRRLVGQSHEGPRNWRGHAEEKHSEALVHAPNGRVDARAGAYETGPWVSGLKPWQQFLCAGAPGFALTSPDEDGGQETRDADTRYIPQPAIALMQAHTNRARALLADHTTQHDPDQLNEKLSAFDNTALPFPSVTHQEYTAKSLLSATKQYTYTLLQSAPPVRRHEGLSDPSMMIEPPSLMLLDEAVGNCKGTEAYVPMTGPRDREGVGFDVWAVWESESVAGERGRGEMGVLGTCGEVFDEWEFPRE</sequence>
<dbReference type="Gene3D" id="1.10.10.2570">
    <property type="match status" value="1"/>
</dbReference>
<dbReference type="FunFam" id="1.10.10.2570:FF:000001">
    <property type="entry name" value="Autophagy-related protein 29"/>
    <property type="match status" value="1"/>
</dbReference>
<dbReference type="GO" id="GO:0000045">
    <property type="term" value="P:autophagosome assembly"/>
    <property type="evidence" value="ECO:0007669"/>
    <property type="project" value="InterPro"/>
</dbReference>
<evidence type="ECO:0000313" key="10">
    <source>
        <dbReference type="EMBL" id="KAJ4340141.1"/>
    </source>
</evidence>
<evidence type="ECO:0000256" key="7">
    <source>
        <dbReference type="ARBA" id="ARBA00060351"/>
    </source>
</evidence>
<name>A0A9W8X3R0_9PLEO</name>
<dbReference type="GO" id="GO:0000407">
    <property type="term" value="C:phagophore assembly site"/>
    <property type="evidence" value="ECO:0007669"/>
    <property type="project" value="UniProtKB-SubCell"/>
</dbReference>
<comment type="subcellular location">
    <subcellularLocation>
        <location evidence="1">Preautophagosomal structure</location>
    </subcellularLocation>
</comment>
<reference evidence="10" key="1">
    <citation type="submission" date="2022-10" db="EMBL/GenBank/DDBJ databases">
        <title>Tapping the CABI collections for fungal endophytes: first genome assemblies for Collariella, Neodidymelliopsis, Ascochyta clinopodiicola, Didymella pomorum, Didymosphaeria variabile, Neocosmospora piperis and Neocucurbitaria cava.</title>
        <authorList>
            <person name="Hill R."/>
        </authorList>
    </citation>
    <scope>NUCLEOTIDE SEQUENCE</scope>
    <source>
        <strain evidence="10">IMI 360193</strain>
    </source>
</reference>
<comment type="caution">
    <text evidence="10">The sequence shown here is derived from an EMBL/GenBank/DDBJ whole genome shotgun (WGS) entry which is preliminary data.</text>
</comment>
<dbReference type="AlphaFoldDB" id="A0A9W8X3R0"/>
<feature type="compositionally biased region" description="Polar residues" evidence="8">
    <location>
        <begin position="169"/>
        <end position="178"/>
    </location>
</feature>
<evidence type="ECO:0000313" key="11">
    <source>
        <dbReference type="Proteomes" id="UP001140562"/>
    </source>
</evidence>
<accession>A0A9W8X3R0</accession>
<keyword evidence="11" id="KW-1185">Reference proteome</keyword>
<evidence type="ECO:0000256" key="1">
    <source>
        <dbReference type="ARBA" id="ARBA00004329"/>
    </source>
</evidence>
<comment type="similarity">
    <text evidence="2">Belongs to the ATG29 family.</text>
</comment>
<evidence type="ECO:0000256" key="6">
    <source>
        <dbReference type="ARBA" id="ARBA00023006"/>
    </source>
</evidence>
<evidence type="ECO:0000256" key="5">
    <source>
        <dbReference type="ARBA" id="ARBA00022927"/>
    </source>
</evidence>
<protein>
    <recommendedName>
        <fullName evidence="3">Autophagy-related protein 29</fullName>
    </recommendedName>
</protein>
<dbReference type="PANTHER" id="PTHR40012:SF1">
    <property type="entry name" value="AUTOPHAGY-RELATED PROTEIN 29"/>
    <property type="match status" value="1"/>
</dbReference>
<dbReference type="Proteomes" id="UP001140562">
    <property type="component" value="Unassembled WGS sequence"/>
</dbReference>
<evidence type="ECO:0000259" key="9">
    <source>
        <dbReference type="Pfam" id="PF18388"/>
    </source>
</evidence>
<evidence type="ECO:0000256" key="2">
    <source>
        <dbReference type="ARBA" id="ARBA00010082"/>
    </source>
</evidence>
<proteinExistence type="inferred from homology"/>
<keyword evidence="5" id="KW-0653">Protein transport</keyword>
<feature type="compositionally biased region" description="Polar residues" evidence="8">
    <location>
        <begin position="133"/>
        <end position="144"/>
    </location>
</feature>
<comment type="function">
    <text evidence="7">Plays a role in autophagy. Functions at the preautophagosomal structure (PAS) in order to form normal autophagosomes under starvation conditions. Also plays a role in mitophagy and regulation of filamentous growth.</text>
</comment>
<organism evidence="10 11">
    <name type="scientific">Didymella glomerata</name>
    <dbReference type="NCBI Taxonomy" id="749621"/>
    <lineage>
        <taxon>Eukaryota</taxon>
        <taxon>Fungi</taxon>
        <taxon>Dikarya</taxon>
        <taxon>Ascomycota</taxon>
        <taxon>Pezizomycotina</taxon>
        <taxon>Dothideomycetes</taxon>
        <taxon>Pleosporomycetidae</taxon>
        <taxon>Pleosporales</taxon>
        <taxon>Pleosporineae</taxon>
        <taxon>Didymellaceae</taxon>
        <taxon>Didymella</taxon>
    </lineage>
</organism>
<dbReference type="Pfam" id="PF18388">
    <property type="entry name" value="ATG29_N"/>
    <property type="match status" value="1"/>
</dbReference>
<keyword evidence="6" id="KW-0072">Autophagy</keyword>
<dbReference type="EMBL" id="JAPEUV010000018">
    <property type="protein sequence ID" value="KAJ4340141.1"/>
    <property type="molecule type" value="Genomic_DNA"/>
</dbReference>